<keyword evidence="7" id="KW-0408">Iron</keyword>
<dbReference type="Proteomes" id="UP000031666">
    <property type="component" value="Unassembled WGS sequence"/>
</dbReference>
<dbReference type="InterPro" id="IPR040074">
    <property type="entry name" value="BssD/PflA/YjjW"/>
</dbReference>
<reference evidence="10 11" key="1">
    <citation type="submission" date="2015-01" db="EMBL/GenBank/DDBJ databases">
        <title>Vibrio sp. C94 JCM 19241 whole genome shotgun sequence.</title>
        <authorList>
            <person name="Sawabe T."/>
            <person name="Meirelles P."/>
            <person name="Feng G."/>
            <person name="Sayaka M."/>
            <person name="Hattori M."/>
            <person name="Ohkuma M."/>
        </authorList>
    </citation>
    <scope>NUCLEOTIDE SEQUENCE [LARGE SCALE GENOMIC DNA]</scope>
    <source>
        <strain evidence="11">JCM 19241</strain>
    </source>
</reference>
<keyword evidence="3" id="KW-0004">4Fe-4S</keyword>
<feature type="domain" description="4Fe-4S ferredoxin-type" evidence="9">
    <location>
        <begin position="75"/>
        <end position="103"/>
    </location>
</feature>
<sequence length="209" mass="23097">MQGIVFDIQKFSVNDGPGVRTAVFLKGCQMKCVWCHNPESMSIKKQLSFNQSKCQSCGECAKVCPKGVHSFVEGKHEVKFDDCDACGLCVEVCIHRALKIYGQEMEVEQVYNEVAKDEIYFNKSGGGLTLSGGEALKQFEFSLALAKKCKENGIHVCVETNGASKPEHYQAIAPHVDLFLFDYKATGDKLHKELTGMPRSSWTQSSLTG</sequence>
<evidence type="ECO:0000256" key="3">
    <source>
        <dbReference type="ARBA" id="ARBA00022485"/>
    </source>
</evidence>
<dbReference type="SFLD" id="SFLDS00029">
    <property type="entry name" value="Radical_SAM"/>
    <property type="match status" value="1"/>
</dbReference>
<protein>
    <submittedName>
        <fullName evidence="10">Pyeuvate formate-lyase activating enzyme</fullName>
        <ecNumber evidence="10">1.97.1.4</ecNumber>
    </submittedName>
</protein>
<comment type="similarity">
    <text evidence="2">Belongs to the organic radical-activating enzymes family.</text>
</comment>
<evidence type="ECO:0000256" key="1">
    <source>
        <dbReference type="ARBA" id="ARBA00001966"/>
    </source>
</evidence>
<dbReference type="SFLD" id="SFLDG01118">
    <property type="entry name" value="activating_enzymes__group_2"/>
    <property type="match status" value="1"/>
</dbReference>
<dbReference type="PANTHER" id="PTHR30352:SF4">
    <property type="entry name" value="PYRUVATE FORMATE-LYASE 2-ACTIVATING ENZYME"/>
    <property type="match status" value="1"/>
</dbReference>
<dbReference type="PROSITE" id="PS01087">
    <property type="entry name" value="RADICAL_ACTIVATING"/>
    <property type="match status" value="1"/>
</dbReference>
<dbReference type="SUPFAM" id="SSF54862">
    <property type="entry name" value="4Fe-4S ferredoxins"/>
    <property type="match status" value="1"/>
</dbReference>
<evidence type="ECO:0000256" key="7">
    <source>
        <dbReference type="ARBA" id="ARBA00023004"/>
    </source>
</evidence>
<comment type="caution">
    <text evidence="10">The sequence shown here is derived from an EMBL/GenBank/DDBJ whole genome shotgun (WGS) entry which is preliminary data.</text>
</comment>
<name>A0A0B8QLK8_9VIBR</name>
<evidence type="ECO:0000256" key="2">
    <source>
        <dbReference type="ARBA" id="ARBA00009777"/>
    </source>
</evidence>
<dbReference type="GO" id="GO:0051539">
    <property type="term" value="F:4 iron, 4 sulfur cluster binding"/>
    <property type="evidence" value="ECO:0007669"/>
    <property type="project" value="UniProtKB-KW"/>
</dbReference>
<dbReference type="InterPro" id="IPR034457">
    <property type="entry name" value="Organic_radical-activating"/>
</dbReference>
<dbReference type="EMBL" id="BBSC01000005">
    <property type="protein sequence ID" value="GAM75948.1"/>
    <property type="molecule type" value="Genomic_DNA"/>
</dbReference>
<proteinExistence type="inferred from homology"/>
<dbReference type="Pfam" id="PF00037">
    <property type="entry name" value="Fer4"/>
    <property type="match status" value="2"/>
</dbReference>
<dbReference type="SFLD" id="SFLDG01066">
    <property type="entry name" value="organic_radical-activating_enz"/>
    <property type="match status" value="1"/>
</dbReference>
<evidence type="ECO:0000313" key="11">
    <source>
        <dbReference type="Proteomes" id="UP000031666"/>
    </source>
</evidence>
<dbReference type="GO" id="GO:0046872">
    <property type="term" value="F:metal ion binding"/>
    <property type="evidence" value="ECO:0007669"/>
    <property type="project" value="UniProtKB-KW"/>
</dbReference>
<dbReference type="NCBIfam" id="TIGR02494">
    <property type="entry name" value="PFLE_PFLC"/>
    <property type="match status" value="1"/>
</dbReference>
<dbReference type="Gene3D" id="3.80.30.10">
    <property type="entry name" value="pyruvate-formate lyase- activating enzyme"/>
    <property type="match status" value="1"/>
</dbReference>
<accession>A0A0B8QLK8</accession>
<evidence type="ECO:0000256" key="6">
    <source>
        <dbReference type="ARBA" id="ARBA00023002"/>
    </source>
</evidence>
<feature type="domain" description="4Fe-4S ferredoxin-type" evidence="9">
    <location>
        <begin position="45"/>
        <end position="74"/>
    </location>
</feature>
<dbReference type="GO" id="GO:0043365">
    <property type="term" value="F:[formate-C-acetyltransferase]-activating enzyme activity"/>
    <property type="evidence" value="ECO:0007669"/>
    <property type="project" value="UniProtKB-EC"/>
</dbReference>
<dbReference type="Pfam" id="PF04055">
    <property type="entry name" value="Radical_SAM"/>
    <property type="match status" value="1"/>
</dbReference>
<dbReference type="InterPro" id="IPR007197">
    <property type="entry name" value="rSAM"/>
</dbReference>
<keyword evidence="10" id="KW-0456">Lyase</keyword>
<dbReference type="PROSITE" id="PS51379">
    <property type="entry name" value="4FE4S_FER_2"/>
    <property type="match status" value="2"/>
</dbReference>
<dbReference type="GO" id="GO:0016829">
    <property type="term" value="F:lyase activity"/>
    <property type="evidence" value="ECO:0007669"/>
    <property type="project" value="UniProtKB-KW"/>
</dbReference>
<dbReference type="AlphaFoldDB" id="A0A0B8QLK8"/>
<keyword evidence="5" id="KW-0479">Metal-binding</keyword>
<evidence type="ECO:0000259" key="9">
    <source>
        <dbReference type="PROSITE" id="PS51379"/>
    </source>
</evidence>
<comment type="cofactor">
    <cofactor evidence="1">
        <name>[4Fe-4S] cluster</name>
        <dbReference type="ChEBI" id="CHEBI:49883"/>
    </cofactor>
</comment>
<dbReference type="STRING" id="1481914.JCM19241_246"/>
<evidence type="ECO:0000256" key="8">
    <source>
        <dbReference type="ARBA" id="ARBA00023014"/>
    </source>
</evidence>
<dbReference type="InterPro" id="IPR001989">
    <property type="entry name" value="Radical_activat_CS"/>
</dbReference>
<dbReference type="EC" id="1.97.1.4" evidence="10"/>
<organism evidence="10 11">
    <name type="scientific">Vibrio ishigakensis</name>
    <dbReference type="NCBI Taxonomy" id="1481914"/>
    <lineage>
        <taxon>Bacteria</taxon>
        <taxon>Pseudomonadati</taxon>
        <taxon>Pseudomonadota</taxon>
        <taxon>Gammaproteobacteria</taxon>
        <taxon>Vibrionales</taxon>
        <taxon>Vibrionaceae</taxon>
        <taxon>Vibrio</taxon>
    </lineage>
</organism>
<keyword evidence="6 10" id="KW-0560">Oxidoreductase</keyword>
<dbReference type="Gene3D" id="3.30.70.20">
    <property type="match status" value="1"/>
</dbReference>
<evidence type="ECO:0000256" key="4">
    <source>
        <dbReference type="ARBA" id="ARBA00022691"/>
    </source>
</evidence>
<gene>
    <name evidence="10" type="ORF">JCM19241_246</name>
</gene>
<evidence type="ECO:0000256" key="5">
    <source>
        <dbReference type="ARBA" id="ARBA00022723"/>
    </source>
</evidence>
<reference evidence="10 11" key="2">
    <citation type="submission" date="2015-01" db="EMBL/GenBank/DDBJ databases">
        <authorList>
            <consortium name="NBRP consortium"/>
            <person name="Sawabe T."/>
            <person name="Meirelles P."/>
            <person name="Feng G."/>
            <person name="Sayaka M."/>
            <person name="Hattori M."/>
            <person name="Ohkuma M."/>
        </authorList>
    </citation>
    <scope>NUCLEOTIDE SEQUENCE [LARGE SCALE GENOMIC DNA]</scope>
    <source>
        <strain evidence="11">JCM 19241</strain>
    </source>
</reference>
<evidence type="ECO:0000313" key="10">
    <source>
        <dbReference type="EMBL" id="GAM75948.1"/>
    </source>
</evidence>
<dbReference type="InterPro" id="IPR017896">
    <property type="entry name" value="4Fe4S_Fe-S-bd"/>
</dbReference>
<keyword evidence="8" id="KW-0411">Iron-sulfur</keyword>
<dbReference type="PANTHER" id="PTHR30352">
    <property type="entry name" value="PYRUVATE FORMATE-LYASE-ACTIVATING ENZYME"/>
    <property type="match status" value="1"/>
</dbReference>
<keyword evidence="4" id="KW-0949">S-adenosyl-L-methionine</keyword>